<protein>
    <submittedName>
        <fullName evidence="2">Uncharacterized protein</fullName>
    </submittedName>
</protein>
<feature type="transmembrane region" description="Helical" evidence="1">
    <location>
        <begin position="21"/>
        <end position="37"/>
    </location>
</feature>
<keyword evidence="1" id="KW-1133">Transmembrane helix</keyword>
<feature type="transmembrane region" description="Helical" evidence="1">
    <location>
        <begin position="107"/>
        <end position="131"/>
    </location>
</feature>
<reference evidence="2 3" key="1">
    <citation type="journal article" date="2017" name="PLoS Biol.">
        <title>The sea cucumber genome provides insights into morphological evolution and visceral regeneration.</title>
        <authorList>
            <person name="Zhang X."/>
            <person name="Sun L."/>
            <person name="Yuan J."/>
            <person name="Sun Y."/>
            <person name="Gao Y."/>
            <person name="Zhang L."/>
            <person name="Li S."/>
            <person name="Dai H."/>
            <person name="Hamel J.F."/>
            <person name="Liu C."/>
            <person name="Yu Y."/>
            <person name="Liu S."/>
            <person name="Lin W."/>
            <person name="Guo K."/>
            <person name="Jin S."/>
            <person name="Xu P."/>
            <person name="Storey K.B."/>
            <person name="Huan P."/>
            <person name="Zhang T."/>
            <person name="Zhou Y."/>
            <person name="Zhang J."/>
            <person name="Lin C."/>
            <person name="Li X."/>
            <person name="Xing L."/>
            <person name="Huo D."/>
            <person name="Sun M."/>
            <person name="Wang L."/>
            <person name="Mercier A."/>
            <person name="Li F."/>
            <person name="Yang H."/>
            <person name="Xiang J."/>
        </authorList>
    </citation>
    <scope>NUCLEOTIDE SEQUENCE [LARGE SCALE GENOMIC DNA]</scope>
    <source>
        <strain evidence="2">Shaxun</strain>
        <tissue evidence="2">Muscle</tissue>
    </source>
</reference>
<accession>A0A2G8LQ76</accession>
<dbReference type="OrthoDB" id="10037529at2759"/>
<evidence type="ECO:0000313" key="2">
    <source>
        <dbReference type="EMBL" id="PIK62374.1"/>
    </source>
</evidence>
<evidence type="ECO:0000256" key="1">
    <source>
        <dbReference type="SAM" id="Phobius"/>
    </source>
</evidence>
<dbReference type="AlphaFoldDB" id="A0A2G8LQ76"/>
<keyword evidence="1" id="KW-0472">Membrane</keyword>
<keyword evidence="3" id="KW-1185">Reference proteome</keyword>
<gene>
    <name evidence="2" type="ORF">BSL78_00693</name>
</gene>
<organism evidence="2 3">
    <name type="scientific">Stichopus japonicus</name>
    <name type="common">Sea cucumber</name>
    <dbReference type="NCBI Taxonomy" id="307972"/>
    <lineage>
        <taxon>Eukaryota</taxon>
        <taxon>Metazoa</taxon>
        <taxon>Echinodermata</taxon>
        <taxon>Eleutherozoa</taxon>
        <taxon>Echinozoa</taxon>
        <taxon>Holothuroidea</taxon>
        <taxon>Aspidochirotacea</taxon>
        <taxon>Aspidochirotida</taxon>
        <taxon>Stichopodidae</taxon>
        <taxon>Apostichopus</taxon>
    </lineage>
</organism>
<name>A0A2G8LQ76_STIJA</name>
<proteinExistence type="predicted"/>
<dbReference type="Proteomes" id="UP000230750">
    <property type="component" value="Unassembled WGS sequence"/>
</dbReference>
<evidence type="ECO:0000313" key="3">
    <source>
        <dbReference type="Proteomes" id="UP000230750"/>
    </source>
</evidence>
<comment type="caution">
    <text evidence="2">The sequence shown here is derived from an EMBL/GenBank/DDBJ whole genome shotgun (WGS) entry which is preliminary data.</text>
</comment>
<keyword evidence="1" id="KW-0812">Transmembrane</keyword>
<sequence>MTTSELKHCLMRRNKGTRRNSTFTWMLFIYVALLLYSREVSGTNCAVDPILPETEPGNSYQCPDQLPDGTPNDYNNCCWNDRPDSEGNYHSCCQSDEEKSSAKMGKFYWICGYIGAGTLSVMVAVFVYTYCREDTFPCLKPIRRTVVKYFNQGLDALCHFSFLPKKFRRNGKKKDTPTETKQKNVNFAYNNDTSSMPVPEDQFWM</sequence>
<dbReference type="EMBL" id="MRZV01000013">
    <property type="protein sequence ID" value="PIK62374.1"/>
    <property type="molecule type" value="Genomic_DNA"/>
</dbReference>